<protein>
    <submittedName>
        <fullName evidence="1">Invasin</fullName>
    </submittedName>
</protein>
<keyword evidence="2" id="KW-1185">Reference proteome</keyword>
<dbReference type="AlphaFoldDB" id="A0A2X4WLM1"/>
<organism evidence="1 2">
    <name type="scientific">Salmonella enterica subsp. arizonae</name>
    <dbReference type="NCBI Taxonomy" id="59203"/>
    <lineage>
        <taxon>Bacteria</taxon>
        <taxon>Pseudomonadati</taxon>
        <taxon>Pseudomonadota</taxon>
        <taxon>Gammaproteobacteria</taxon>
        <taxon>Enterobacterales</taxon>
        <taxon>Enterobacteriaceae</taxon>
        <taxon>Salmonella</taxon>
    </lineage>
</organism>
<evidence type="ECO:0000313" key="2">
    <source>
        <dbReference type="Proteomes" id="UP000248731"/>
    </source>
</evidence>
<accession>A0A2X4WLM1</accession>
<dbReference type="EMBL" id="LS483466">
    <property type="protein sequence ID" value="SQI24774.1"/>
    <property type="molecule type" value="Genomic_DNA"/>
</dbReference>
<reference evidence="1 2" key="1">
    <citation type="submission" date="2018-06" db="EMBL/GenBank/DDBJ databases">
        <authorList>
            <consortium name="Pathogen Informatics"/>
            <person name="Doyle S."/>
        </authorList>
    </citation>
    <scope>NUCLEOTIDE SEQUENCE [LARGE SCALE GENOMIC DNA]</scope>
    <source>
        <strain evidence="1 2">NCTC7307</strain>
    </source>
</reference>
<proteinExistence type="predicted"/>
<gene>
    <name evidence="1" type="ORF">NCTC7307_02800</name>
</gene>
<evidence type="ECO:0000313" key="1">
    <source>
        <dbReference type="EMBL" id="SQI24774.1"/>
    </source>
</evidence>
<name>A0A2X4WLM1_SALER</name>
<sequence length="100" mass="11406">MTMPQVEDGNFVISTPLPAGEEGKVIEWHYVRERSEEEWASLKPRNIKYQSDTPGLSFKALGGTERDGHWVERVLVTHVAMMPARLNCILKQADQTINIR</sequence>
<dbReference type="Proteomes" id="UP000248731">
    <property type="component" value="Chromosome 1"/>
</dbReference>